<accession>A0ABS4THS7</accession>
<dbReference type="RefSeq" id="WP_209640137.1">
    <property type="nucleotide sequence ID" value="NZ_JAGINW010000001.1"/>
</dbReference>
<reference evidence="2 3" key="1">
    <citation type="submission" date="2021-03" db="EMBL/GenBank/DDBJ databases">
        <title>Sequencing the genomes of 1000 actinobacteria strains.</title>
        <authorList>
            <person name="Klenk H.-P."/>
        </authorList>
    </citation>
    <scope>NUCLEOTIDE SEQUENCE [LARGE SCALE GENOMIC DNA]</scope>
    <source>
        <strain evidence="2 3">DSM 46670</strain>
    </source>
</reference>
<evidence type="ECO:0000256" key="1">
    <source>
        <dbReference type="SAM" id="SignalP"/>
    </source>
</evidence>
<keyword evidence="2" id="KW-0449">Lipoprotein</keyword>
<comment type="caution">
    <text evidence="2">The sequence shown here is derived from an EMBL/GenBank/DDBJ whole genome shotgun (WGS) entry which is preliminary data.</text>
</comment>
<dbReference type="Proteomes" id="UP001519332">
    <property type="component" value="Unassembled WGS sequence"/>
</dbReference>
<dbReference type="EMBL" id="JAGINW010000001">
    <property type="protein sequence ID" value="MBP2323559.1"/>
    <property type="molecule type" value="Genomic_DNA"/>
</dbReference>
<organism evidence="2 3">
    <name type="scientific">Kibdelosporangium banguiense</name>
    <dbReference type="NCBI Taxonomy" id="1365924"/>
    <lineage>
        <taxon>Bacteria</taxon>
        <taxon>Bacillati</taxon>
        <taxon>Actinomycetota</taxon>
        <taxon>Actinomycetes</taxon>
        <taxon>Pseudonocardiales</taxon>
        <taxon>Pseudonocardiaceae</taxon>
        <taxon>Kibdelosporangium</taxon>
    </lineage>
</organism>
<name>A0ABS4THS7_9PSEU</name>
<gene>
    <name evidence="2" type="ORF">JOF56_003944</name>
</gene>
<keyword evidence="3" id="KW-1185">Reference proteome</keyword>
<protein>
    <submittedName>
        <fullName evidence="2">Outer membrane murein-binding lipoprotein Lpp</fullName>
    </submittedName>
</protein>
<evidence type="ECO:0000313" key="2">
    <source>
        <dbReference type="EMBL" id="MBP2323559.1"/>
    </source>
</evidence>
<sequence length="177" mass="18550">MRKVLLTVGALVLLVAGCTSKQSGVALSAPDFFGPDAFRGLTVGMSKQEALGTGRLGKAPTSTLYGCEDYSFTGGPKPDPAQMADEQAAERKANEVKSRLDAAKLAHKPLADNPTLDELRKSADELGVIAQIMQESLEATRQLSQKSSARNVKFLAAGGGVVRRCGQVTAGGRTSRS</sequence>
<dbReference type="PROSITE" id="PS51257">
    <property type="entry name" value="PROKAR_LIPOPROTEIN"/>
    <property type="match status" value="1"/>
</dbReference>
<evidence type="ECO:0000313" key="3">
    <source>
        <dbReference type="Proteomes" id="UP001519332"/>
    </source>
</evidence>
<feature type="chain" id="PRO_5046738949" evidence="1">
    <location>
        <begin position="22"/>
        <end position="177"/>
    </location>
</feature>
<keyword evidence="1" id="KW-0732">Signal</keyword>
<proteinExistence type="predicted"/>
<feature type="signal peptide" evidence="1">
    <location>
        <begin position="1"/>
        <end position="21"/>
    </location>
</feature>